<protein>
    <submittedName>
        <fullName evidence="1">Uncharacterized protein</fullName>
    </submittedName>
</protein>
<dbReference type="Proteomes" id="UP001321804">
    <property type="component" value="Chromosome"/>
</dbReference>
<dbReference type="EMBL" id="AP026801">
    <property type="protein sequence ID" value="BDR55759.1"/>
    <property type="molecule type" value="Genomic_DNA"/>
</dbReference>
<evidence type="ECO:0000313" key="1">
    <source>
        <dbReference type="EMBL" id="BDR55759.1"/>
    </source>
</evidence>
<dbReference type="KEGG" id="xak:KIMC2_03210"/>
<name>A0AAU9DJZ4_9LACO</name>
<dbReference type="AlphaFoldDB" id="A0AAU9DJZ4"/>
<proteinExistence type="predicted"/>
<sequence>MALKSTLFRFEISKLDWEVIKLPNPYLYTEDFSENLYQEIDQNYDLINLGPAIISLQKPWHVEFNFISEKQYADDLVFDKKNEVFIEFNKIISDIGKLLCRCD</sequence>
<reference evidence="1 2" key="1">
    <citation type="journal article" date="2023" name="Microbiol. Spectr.">
        <title>Symbiosis of Carpenter Bees with Uncharacterized Lactic Acid Bacteria Showing NAD Auxotrophy.</title>
        <authorList>
            <person name="Kawasaki S."/>
            <person name="Ozawa K."/>
            <person name="Mori T."/>
            <person name="Yamamoto A."/>
            <person name="Ito M."/>
            <person name="Ohkuma M."/>
            <person name="Sakamoto M."/>
            <person name="Matsutani M."/>
        </authorList>
    </citation>
    <scope>NUCLEOTIDE SEQUENCE [LARGE SCALE GENOMIC DNA]</scope>
    <source>
        <strain evidence="1 2">KimC2</strain>
    </source>
</reference>
<evidence type="ECO:0000313" key="2">
    <source>
        <dbReference type="Proteomes" id="UP001321804"/>
    </source>
</evidence>
<accession>A0AAU9DJZ4</accession>
<keyword evidence="2" id="KW-1185">Reference proteome</keyword>
<organism evidence="1 2">
    <name type="scientific">Xylocopilactobacillus apis</name>
    <dbReference type="NCBI Taxonomy" id="2932183"/>
    <lineage>
        <taxon>Bacteria</taxon>
        <taxon>Bacillati</taxon>
        <taxon>Bacillota</taxon>
        <taxon>Bacilli</taxon>
        <taxon>Lactobacillales</taxon>
        <taxon>Lactobacillaceae</taxon>
        <taxon>Xylocopilactobacillus</taxon>
    </lineage>
</organism>
<gene>
    <name evidence="1" type="ORF">KIMC2_03210</name>
</gene>